<accession>A0A9Q9B7L0</accession>
<reference evidence="1" key="1">
    <citation type="submission" date="2022-06" db="EMBL/GenBank/DDBJ databases">
        <title>Complete genome sequences of two strains of the flax pathogen Septoria linicola.</title>
        <authorList>
            <person name="Lapalu N."/>
            <person name="Simon A."/>
            <person name="Demenou B."/>
            <person name="Paumier D."/>
            <person name="Guillot M.-P."/>
            <person name="Gout L."/>
            <person name="Valade R."/>
        </authorList>
    </citation>
    <scope>NUCLEOTIDE SEQUENCE</scope>
    <source>
        <strain evidence="1">SE15195</strain>
    </source>
</reference>
<evidence type="ECO:0000313" key="2">
    <source>
        <dbReference type="Proteomes" id="UP001056384"/>
    </source>
</evidence>
<protein>
    <submittedName>
        <fullName evidence="1">Uncharacterized protein</fullName>
    </submittedName>
</protein>
<proteinExistence type="predicted"/>
<organism evidence="1 2">
    <name type="scientific">Septoria linicola</name>
    <dbReference type="NCBI Taxonomy" id="215465"/>
    <lineage>
        <taxon>Eukaryota</taxon>
        <taxon>Fungi</taxon>
        <taxon>Dikarya</taxon>
        <taxon>Ascomycota</taxon>
        <taxon>Pezizomycotina</taxon>
        <taxon>Dothideomycetes</taxon>
        <taxon>Dothideomycetidae</taxon>
        <taxon>Mycosphaerellales</taxon>
        <taxon>Mycosphaerellaceae</taxon>
        <taxon>Septoria</taxon>
    </lineage>
</organism>
<dbReference type="Proteomes" id="UP001056384">
    <property type="component" value="Chromosome 11"/>
</dbReference>
<dbReference type="EMBL" id="CP099428">
    <property type="protein sequence ID" value="USW58551.1"/>
    <property type="molecule type" value="Genomic_DNA"/>
</dbReference>
<dbReference type="AlphaFoldDB" id="A0A9Q9B7L0"/>
<name>A0A9Q9B7L0_9PEZI</name>
<keyword evidence="2" id="KW-1185">Reference proteome</keyword>
<sequence length="258" mass="28560">MYWVPNYSAGSTRSVVWHHGQAALFFADVYPVFQVAQPMRDTPRAHAYLDITYFAEFEHPDESLRATQFGGAADILQGNDAARLLNLPDQPAEKQRLKVQIGDLVLAKTPLTNISDFYPAEIASINRGQKRVRFLCPLPSFPHLKGDDRPVIAYNQLMRLDKGSALKVNLSGSPPCVVWPSNKVPGMTFTEIAPLVPKANPTPQCSANASVQEKREAGWPECQCQGCENCNEDDSHREVQLAYSEMASGLCQECQPLA</sequence>
<evidence type="ECO:0000313" key="1">
    <source>
        <dbReference type="EMBL" id="USW58551.1"/>
    </source>
</evidence>
<gene>
    <name evidence="1" type="ORF">Slin15195_G118700</name>
</gene>